<accession>A0AAW0LPA1</accession>
<protein>
    <submittedName>
        <fullName evidence="1">Ethylene-responsive transcription factor erf060</fullName>
    </submittedName>
</protein>
<sequence>MAATMDFYSSSPLRSSVPFGGELMEALEPFKKIPTQTQPSSSYPDGCSTSMTHMFSDGFLTQNLIGFEQPRSIGLNQLTPSQIHQIHLQNQHFYSQNQQPQHGSCSSNTLSFLSPKPIPVKQAGSPPKPSKLYRVVRRGEV</sequence>
<dbReference type="AlphaFoldDB" id="A0AAW0LPA1"/>
<proteinExistence type="predicted"/>
<organism evidence="1 2">
    <name type="scientific">Quercus suber</name>
    <name type="common">Cork oak</name>
    <dbReference type="NCBI Taxonomy" id="58331"/>
    <lineage>
        <taxon>Eukaryota</taxon>
        <taxon>Viridiplantae</taxon>
        <taxon>Streptophyta</taxon>
        <taxon>Embryophyta</taxon>
        <taxon>Tracheophyta</taxon>
        <taxon>Spermatophyta</taxon>
        <taxon>Magnoliopsida</taxon>
        <taxon>eudicotyledons</taxon>
        <taxon>Gunneridae</taxon>
        <taxon>Pentapetalae</taxon>
        <taxon>rosids</taxon>
        <taxon>fabids</taxon>
        <taxon>Fagales</taxon>
        <taxon>Fagaceae</taxon>
        <taxon>Quercus</taxon>
    </lineage>
</organism>
<name>A0AAW0LPA1_QUESU</name>
<evidence type="ECO:0000313" key="1">
    <source>
        <dbReference type="EMBL" id="KAK7852141.1"/>
    </source>
</evidence>
<evidence type="ECO:0000313" key="2">
    <source>
        <dbReference type="Proteomes" id="UP000237347"/>
    </source>
</evidence>
<dbReference type="EMBL" id="PKMF04000079">
    <property type="protein sequence ID" value="KAK7852141.1"/>
    <property type="molecule type" value="Genomic_DNA"/>
</dbReference>
<gene>
    <name evidence="1" type="primary">ERF060</name>
    <name evidence="1" type="ORF">CFP56_040123</name>
</gene>
<keyword evidence="2" id="KW-1185">Reference proteome</keyword>
<dbReference type="Proteomes" id="UP000237347">
    <property type="component" value="Unassembled WGS sequence"/>
</dbReference>
<comment type="caution">
    <text evidence="1">The sequence shown here is derived from an EMBL/GenBank/DDBJ whole genome shotgun (WGS) entry which is preliminary data.</text>
</comment>
<reference evidence="1 2" key="1">
    <citation type="journal article" date="2018" name="Sci. Data">
        <title>The draft genome sequence of cork oak.</title>
        <authorList>
            <person name="Ramos A.M."/>
            <person name="Usie A."/>
            <person name="Barbosa P."/>
            <person name="Barros P.M."/>
            <person name="Capote T."/>
            <person name="Chaves I."/>
            <person name="Simoes F."/>
            <person name="Abreu I."/>
            <person name="Carrasquinho I."/>
            <person name="Faro C."/>
            <person name="Guimaraes J.B."/>
            <person name="Mendonca D."/>
            <person name="Nobrega F."/>
            <person name="Rodrigues L."/>
            <person name="Saibo N.J.M."/>
            <person name="Varela M.C."/>
            <person name="Egas C."/>
            <person name="Matos J."/>
            <person name="Miguel C.M."/>
            <person name="Oliveira M.M."/>
            <person name="Ricardo C.P."/>
            <person name="Goncalves S."/>
        </authorList>
    </citation>
    <scope>NUCLEOTIDE SEQUENCE [LARGE SCALE GENOMIC DNA]</scope>
    <source>
        <strain evidence="2">cv. HL8</strain>
    </source>
</reference>